<comment type="caution">
    <text evidence="3">The sequence shown here is derived from an EMBL/GenBank/DDBJ whole genome shotgun (WGS) entry which is preliminary data.</text>
</comment>
<dbReference type="InterPro" id="IPR005369">
    <property type="entry name" value="UPF0179"/>
</dbReference>
<protein>
    <recommendedName>
        <fullName evidence="2">UPF0179 protein XD72_1272</fullName>
    </recommendedName>
</protein>
<dbReference type="PIRSF" id="PIRSF006595">
    <property type="entry name" value="UCP006595"/>
    <property type="match status" value="1"/>
</dbReference>
<reference evidence="4" key="1">
    <citation type="journal article" date="2015" name="MBio">
        <title>Genome-resolved metagenomic analysis reveals roles for candidate phyla and other microbial community members in biogeochemical transformations in oil reservoirs.</title>
        <authorList>
            <person name="Hu P."/>
            <person name="Tom L."/>
            <person name="Singh A."/>
            <person name="Thomas B.C."/>
            <person name="Baker B.J."/>
            <person name="Piceno Y.M."/>
            <person name="Andersen G.L."/>
            <person name="Banfield J.F."/>
        </authorList>
    </citation>
    <scope>NUCLEOTIDE SEQUENCE [LARGE SCALE GENOMIC DNA]</scope>
    <source>
        <strain evidence="4">56_747</strain>
    </source>
</reference>
<sequence length="149" mass="16383">MSEAATQITLIGTKLATIGMEFIFNSPSPECETCKLRNTCTNLESGRRYRILGIRGELVHECPIHEAGVRAVEVTESPIIAAIDARKAFAGSKTVLEPPKCDEYDCTMYELCHPVGLKSGDRCTIVEVVGEAPEECELGNKLKLVELRR</sequence>
<evidence type="ECO:0000313" key="3">
    <source>
        <dbReference type="EMBL" id="KUK44353.1"/>
    </source>
</evidence>
<dbReference type="AlphaFoldDB" id="A0A117LFH7"/>
<evidence type="ECO:0000313" key="4">
    <source>
        <dbReference type="EMBL" id="KUK94967.1"/>
    </source>
</evidence>
<reference evidence="5 6" key="2">
    <citation type="journal article" date="2015" name="MBio">
        <title>Genome-Resolved Metagenomic Analysis Reveals Roles for Candidate Phyla and Other Microbial Community Members in Biogeochemical Transformations in Oil Reservoirs.</title>
        <authorList>
            <person name="Hu P."/>
            <person name="Tom L."/>
            <person name="Singh A."/>
            <person name="Thomas B.C."/>
            <person name="Baker B.J."/>
            <person name="Piceno Y.M."/>
            <person name="Andersen G.L."/>
            <person name="Banfield J.F."/>
        </authorList>
    </citation>
    <scope>NUCLEOTIDE SEQUENCE [LARGE SCALE GENOMIC DNA]</scope>
    <source>
        <strain evidence="3">57_489</strain>
    </source>
</reference>
<dbReference type="Pfam" id="PF03684">
    <property type="entry name" value="UPF0179"/>
    <property type="match status" value="1"/>
</dbReference>
<evidence type="ECO:0000313" key="6">
    <source>
        <dbReference type="Proteomes" id="UP000057043"/>
    </source>
</evidence>
<dbReference type="PATRIC" id="fig|301375.6.peg.1740"/>
<dbReference type="Proteomes" id="UP000053961">
    <property type="component" value="Unassembled WGS sequence"/>
</dbReference>
<comment type="similarity">
    <text evidence="1 2">Belongs to the UPF0179 family.</text>
</comment>
<dbReference type="PANTHER" id="PTHR40699:SF1">
    <property type="entry name" value="UPF0179 PROTEIN MJ1627"/>
    <property type="match status" value="1"/>
</dbReference>
<dbReference type="Proteomes" id="UP000057043">
    <property type="component" value="Unassembled WGS sequence"/>
</dbReference>
<dbReference type="HAMAP" id="MF_00498">
    <property type="entry name" value="UPF0179"/>
    <property type="match status" value="1"/>
</dbReference>
<proteinExistence type="inferred from homology"/>
<dbReference type="PANTHER" id="PTHR40699">
    <property type="entry name" value="UPF0179 PROTEIN MJ1627"/>
    <property type="match status" value="1"/>
</dbReference>
<accession>A0A117LFH7</accession>
<name>A0A117LFH7_9EURY</name>
<organism evidence="3 6">
    <name type="scientific">Methanothrix harundinacea</name>
    <dbReference type="NCBI Taxonomy" id="301375"/>
    <lineage>
        <taxon>Archaea</taxon>
        <taxon>Methanobacteriati</taxon>
        <taxon>Methanobacteriota</taxon>
        <taxon>Stenosarchaea group</taxon>
        <taxon>Methanomicrobia</taxon>
        <taxon>Methanotrichales</taxon>
        <taxon>Methanotrichaceae</taxon>
        <taxon>Methanothrix</taxon>
    </lineage>
</organism>
<dbReference type="EMBL" id="LGFT01000027">
    <property type="protein sequence ID" value="KUK44353.1"/>
    <property type="molecule type" value="Genomic_DNA"/>
</dbReference>
<evidence type="ECO:0000256" key="2">
    <source>
        <dbReference type="HAMAP-Rule" id="MF_00498"/>
    </source>
</evidence>
<evidence type="ECO:0000256" key="1">
    <source>
        <dbReference type="ARBA" id="ARBA00010824"/>
    </source>
</evidence>
<gene>
    <name evidence="3" type="ORF">XD72_1272</name>
    <name evidence="4" type="ORF">XE07_1989</name>
</gene>
<evidence type="ECO:0000313" key="5">
    <source>
        <dbReference type="Proteomes" id="UP000053961"/>
    </source>
</evidence>
<dbReference type="EMBL" id="LGHB01000040">
    <property type="protein sequence ID" value="KUK94967.1"/>
    <property type="molecule type" value="Genomic_DNA"/>
</dbReference>